<keyword evidence="2" id="KW-0472">Membrane</keyword>
<evidence type="ECO:0000256" key="1">
    <source>
        <dbReference type="SAM" id="MobiDB-lite"/>
    </source>
</evidence>
<proteinExistence type="predicted"/>
<keyword evidence="4" id="KW-1185">Reference proteome</keyword>
<evidence type="ECO:0000313" key="4">
    <source>
        <dbReference type="Proteomes" id="UP001153555"/>
    </source>
</evidence>
<reference evidence="3" key="1">
    <citation type="submission" date="2019-12" db="EMBL/GenBank/DDBJ databases">
        <authorList>
            <person name="Scholes J."/>
        </authorList>
    </citation>
    <scope>NUCLEOTIDE SEQUENCE</scope>
</reference>
<evidence type="ECO:0000313" key="3">
    <source>
        <dbReference type="EMBL" id="CAA0809017.1"/>
    </source>
</evidence>
<dbReference type="PANTHER" id="PTHR36715">
    <property type="entry name" value="BNAANNG41370D PROTEIN"/>
    <property type="match status" value="1"/>
</dbReference>
<protein>
    <submittedName>
        <fullName evidence="3">Uncharacterized protein</fullName>
    </submittedName>
</protein>
<keyword evidence="2" id="KW-0812">Transmembrane</keyword>
<dbReference type="PANTHER" id="PTHR36715:SF1">
    <property type="entry name" value="PROTEIN, PUTATIVE-RELATED"/>
    <property type="match status" value="1"/>
</dbReference>
<organism evidence="3 4">
    <name type="scientific">Striga hermonthica</name>
    <name type="common">Purple witchweed</name>
    <name type="synonym">Buchnera hermonthica</name>
    <dbReference type="NCBI Taxonomy" id="68872"/>
    <lineage>
        <taxon>Eukaryota</taxon>
        <taxon>Viridiplantae</taxon>
        <taxon>Streptophyta</taxon>
        <taxon>Embryophyta</taxon>
        <taxon>Tracheophyta</taxon>
        <taxon>Spermatophyta</taxon>
        <taxon>Magnoliopsida</taxon>
        <taxon>eudicotyledons</taxon>
        <taxon>Gunneridae</taxon>
        <taxon>Pentapetalae</taxon>
        <taxon>asterids</taxon>
        <taxon>lamiids</taxon>
        <taxon>Lamiales</taxon>
        <taxon>Orobanchaceae</taxon>
        <taxon>Buchnereae</taxon>
        <taxon>Striga</taxon>
    </lineage>
</organism>
<dbReference type="Proteomes" id="UP001153555">
    <property type="component" value="Unassembled WGS sequence"/>
</dbReference>
<keyword evidence="2" id="KW-1133">Transmembrane helix</keyword>
<dbReference type="OrthoDB" id="1662399at2759"/>
<feature type="compositionally biased region" description="Acidic residues" evidence="1">
    <location>
        <begin position="77"/>
        <end position="100"/>
    </location>
</feature>
<evidence type="ECO:0000256" key="2">
    <source>
        <dbReference type="SAM" id="Phobius"/>
    </source>
</evidence>
<sequence>MAIPEINMITDFEAGMKCLQNPSLISGLDKVPQAYSFWKWGALFFAIFATFSSIIRRIKLILVRFHTIKPSSRQTEEVFELSEDDETSLASSDDDGDDDKAEDRPTTSSFGRQRRVDENFRVKGVFRGQWPNGNLRHRKRRCGGGAWSEFDPGKSVVRLWDSLGFNLDFDEDLFSCGEQSVVSTWDSDRAGRGIDFAGVAWGAPGTAAVLTAEGNRKGGGVILGGYDARMPRRVPALYAEWGLPAEAEKVGGVSTGGVGKVYVRDDVGGVVAVGDVRNVRRPLESVRESDGNTWWDGDAVIVGNE</sequence>
<dbReference type="AlphaFoldDB" id="A0A9N7MKD4"/>
<feature type="region of interest" description="Disordered" evidence="1">
    <location>
        <begin position="76"/>
        <end position="110"/>
    </location>
</feature>
<comment type="caution">
    <text evidence="3">The sequence shown here is derived from an EMBL/GenBank/DDBJ whole genome shotgun (WGS) entry which is preliminary data.</text>
</comment>
<name>A0A9N7MKD4_STRHE</name>
<dbReference type="EMBL" id="CACSLK010003174">
    <property type="protein sequence ID" value="CAA0809017.1"/>
    <property type="molecule type" value="Genomic_DNA"/>
</dbReference>
<feature type="transmembrane region" description="Helical" evidence="2">
    <location>
        <begin position="37"/>
        <end position="55"/>
    </location>
</feature>
<gene>
    <name evidence="3" type="ORF">SHERM_11223</name>
</gene>
<accession>A0A9N7MKD4</accession>